<dbReference type="GO" id="GO:0016116">
    <property type="term" value="P:carotenoid metabolic process"/>
    <property type="evidence" value="ECO:0007669"/>
    <property type="project" value="InterPro"/>
</dbReference>
<gene>
    <name evidence="2" type="ORF">HKI87_06g43540</name>
</gene>
<evidence type="ECO:0000259" key="1">
    <source>
        <dbReference type="Pfam" id="PF01593"/>
    </source>
</evidence>
<evidence type="ECO:0000313" key="2">
    <source>
        <dbReference type="EMBL" id="WZN62812.1"/>
    </source>
</evidence>
<dbReference type="SUPFAM" id="SSF51905">
    <property type="entry name" value="FAD/NAD(P)-binding domain"/>
    <property type="match status" value="1"/>
</dbReference>
<keyword evidence="3" id="KW-1185">Reference proteome</keyword>
<dbReference type="Gene3D" id="3.50.50.60">
    <property type="entry name" value="FAD/NAD(P)-binding domain"/>
    <property type="match status" value="2"/>
</dbReference>
<keyword evidence="2" id="KW-0413">Isomerase</keyword>
<reference evidence="2 3" key="1">
    <citation type="submission" date="2024-03" db="EMBL/GenBank/DDBJ databases">
        <title>Complete genome sequence of the green alga Chloropicon roscoffensis RCC1871.</title>
        <authorList>
            <person name="Lemieux C."/>
            <person name="Pombert J.-F."/>
            <person name="Otis C."/>
            <person name="Turmel M."/>
        </authorList>
    </citation>
    <scope>NUCLEOTIDE SEQUENCE [LARGE SCALE GENOMIC DNA]</scope>
    <source>
        <strain evidence="2 3">RCC1871</strain>
    </source>
</reference>
<dbReference type="PANTHER" id="PTHR46313:SF6">
    <property type="entry name" value="FAD_NAD(P)-BINDING OXIDOREDUCTASE FAMILY PROTEIN"/>
    <property type="match status" value="1"/>
</dbReference>
<feature type="domain" description="Amine oxidase" evidence="1">
    <location>
        <begin position="48"/>
        <end position="542"/>
    </location>
</feature>
<dbReference type="GO" id="GO:0016491">
    <property type="term" value="F:oxidoreductase activity"/>
    <property type="evidence" value="ECO:0007669"/>
    <property type="project" value="InterPro"/>
</dbReference>
<dbReference type="Pfam" id="PF01593">
    <property type="entry name" value="Amino_oxidase"/>
    <property type="match status" value="1"/>
</dbReference>
<evidence type="ECO:0000313" key="3">
    <source>
        <dbReference type="Proteomes" id="UP001472866"/>
    </source>
</evidence>
<organism evidence="2 3">
    <name type="scientific">Chloropicon roscoffensis</name>
    <dbReference type="NCBI Taxonomy" id="1461544"/>
    <lineage>
        <taxon>Eukaryota</taxon>
        <taxon>Viridiplantae</taxon>
        <taxon>Chlorophyta</taxon>
        <taxon>Chloropicophyceae</taxon>
        <taxon>Chloropicales</taxon>
        <taxon>Chloropicaceae</taxon>
        <taxon>Chloropicon</taxon>
    </lineage>
</organism>
<dbReference type="AlphaFoldDB" id="A0AAX4P8V9"/>
<dbReference type="InterPro" id="IPR045892">
    <property type="entry name" value="CrtISO-like"/>
</dbReference>
<dbReference type="InterPro" id="IPR036188">
    <property type="entry name" value="FAD/NAD-bd_sf"/>
</dbReference>
<dbReference type="PANTHER" id="PTHR46313">
    <property type="match status" value="1"/>
</dbReference>
<dbReference type="GO" id="GO:0016853">
    <property type="term" value="F:isomerase activity"/>
    <property type="evidence" value="ECO:0007669"/>
    <property type="project" value="UniProtKB-KW"/>
</dbReference>
<protein>
    <submittedName>
        <fullName evidence="2">Prolycopene isomerase</fullName>
    </submittedName>
</protein>
<proteinExistence type="predicted"/>
<dbReference type="Proteomes" id="UP001472866">
    <property type="component" value="Chromosome 06"/>
</dbReference>
<dbReference type="EMBL" id="CP151506">
    <property type="protein sequence ID" value="WZN62812.1"/>
    <property type="molecule type" value="Genomic_DNA"/>
</dbReference>
<accession>A0AAX4P8V9</accession>
<name>A0AAX4P8V9_9CHLO</name>
<sequence>MAGRVMGGRPLAQVPRGRRAACSTCRAAATARRVVPEASDVVIIGSGIGGLCCAAIAARYGFSVTVLESHTIAGGCAHSFQRGGYEFDSGPSFFAGIGSESKSNNALKQCLDLVGEKVECKEYGGWTAYLPEGVFTCENNEASYLGEIQKYGGEEAVREWRALSKVMEPLANAAEAISFASLRNDPFAALTVGRSGQAFATSGILNGGPFDAMSQLNGPFSYLLDKAGVRNEFLRNLIDLECFVLSGMVARSTLSPEMAYMYQERHKEDSKLDYPVGGTRSIIDALVRGIEKYGGTVHLGQHVDQIVFEGGRAAGVALRGGGVVRANKKVVSNASIWDTYGSLVPRAELPPRAADLLREIPKLDSFMHLHLGIDGEGLAGDLGIHHLVVNSWEGGVDTDANVVNISIPTTLDETLAPEGKHVVHAYTAANEPYELWEKVERGSREYLELKEERSQCVWRALERVIPDVRDRAELTMVGTPLTHARFVRRRAGTYGPGIEAGSQSWPTANSAIDGLLLCGDSTFPGIGVPAVAGSGFIAANTIATPWQHLRLLEELDEI</sequence>
<dbReference type="InterPro" id="IPR002937">
    <property type="entry name" value="Amino_oxidase"/>
</dbReference>